<evidence type="ECO:0000313" key="10">
    <source>
        <dbReference type="Proteomes" id="UP000800035"/>
    </source>
</evidence>
<dbReference type="Pfam" id="PF02540">
    <property type="entry name" value="NAD_synthase"/>
    <property type="match status" value="1"/>
</dbReference>
<dbReference type="EMBL" id="ML976990">
    <property type="protein sequence ID" value="KAF1956968.1"/>
    <property type="molecule type" value="Genomic_DNA"/>
</dbReference>
<feature type="domain" description="CN hydrolase" evidence="8">
    <location>
        <begin position="5"/>
        <end position="276"/>
    </location>
</feature>
<evidence type="ECO:0000256" key="6">
    <source>
        <dbReference type="ARBA" id="ARBA00023027"/>
    </source>
</evidence>
<keyword evidence="3 7" id="KW-0436">Ligase</keyword>
<comment type="catalytic activity">
    <reaction evidence="7">
        <text>deamido-NAD(+) + L-glutamine + ATP + H2O = L-glutamate + AMP + diphosphate + NAD(+) + H(+)</text>
        <dbReference type="Rhea" id="RHEA:24384"/>
        <dbReference type="ChEBI" id="CHEBI:15377"/>
        <dbReference type="ChEBI" id="CHEBI:15378"/>
        <dbReference type="ChEBI" id="CHEBI:29985"/>
        <dbReference type="ChEBI" id="CHEBI:30616"/>
        <dbReference type="ChEBI" id="CHEBI:33019"/>
        <dbReference type="ChEBI" id="CHEBI:57540"/>
        <dbReference type="ChEBI" id="CHEBI:58359"/>
        <dbReference type="ChEBI" id="CHEBI:58437"/>
        <dbReference type="ChEBI" id="CHEBI:456215"/>
        <dbReference type="EC" id="6.3.5.1"/>
    </reaction>
</comment>
<dbReference type="Gene3D" id="3.60.110.10">
    <property type="entry name" value="Carbon-nitrogen hydrolase"/>
    <property type="match status" value="1"/>
</dbReference>
<dbReference type="PROSITE" id="PS50263">
    <property type="entry name" value="CN_HYDROLASE"/>
    <property type="match status" value="1"/>
</dbReference>
<evidence type="ECO:0000256" key="5">
    <source>
        <dbReference type="ARBA" id="ARBA00022840"/>
    </source>
</evidence>
<dbReference type="Gene3D" id="3.40.50.620">
    <property type="entry name" value="HUPs"/>
    <property type="match status" value="1"/>
</dbReference>
<evidence type="ECO:0000256" key="4">
    <source>
        <dbReference type="ARBA" id="ARBA00022741"/>
    </source>
</evidence>
<keyword evidence="10" id="KW-1185">Reference proteome</keyword>
<dbReference type="NCBIfam" id="TIGR00552">
    <property type="entry name" value="nadE"/>
    <property type="match status" value="1"/>
</dbReference>
<accession>A0A6A5TX09</accession>
<evidence type="ECO:0000259" key="8">
    <source>
        <dbReference type="PROSITE" id="PS50263"/>
    </source>
</evidence>
<sequence>MTRLAKVAVCSLNQWVLDWYGNYERIRTSIVDALKQGAKLRVGPELELCGYGLLDHFLENDVYDHALEFIARILSDKELHGIVIDLGAPISHNSLRYNCRVLMLNGRIILIRPKLSLANDGNYRESRYFTPWKSTRHVEQFLLPPGKLRDLQGARTVPIGDALIRFDDTLLGVETCEELFTPMAPHIEMGLCGAEIFSNASGSHATLHKLHTRLDLILGATNKSKGVYLYSNQSGCDGDRLYFDASAMIIQNGKVIKLGSQFSLKDVETLTAVVDLDQVRSERYAPSRGLQATACPPYPIIDIDFGLSSADLVADPEIIPKFLGEEEEIGLLGGAWLFDYLRRSGAAGFLIPLSGGLDSCSTAMLVFSMCRMVCDAIKDGNETVIADVRRIAGPYGSKNEWLPKSPEELCSRILHTVYMGMSKQSSAETRGRANRLSQAIGSHHIDLDIDEIYHAQRNLIVNTTGYTPNFRSEGGTETDNLALQNIQARIRMVTAYSYAQTLPSIRKRRGGGGLLVLGSSNVDEVLYGYYTKYDASSADINPIGSISKTDLKKFLTWAGQAWDIPILEEFLNATPTAELEPLTSTYVQSDEADMQLTYDELSAFGTLRKVDRLGPFGCFQRLCLDWSTKMSPSEVAAKTKRFFSAHYRNRHKTTTLTPSLFACQYSPDDNRFDMRPFLYPPQAHGYEFELIDAEVERLEKKKVEGK</sequence>
<dbReference type="GO" id="GO:0005737">
    <property type="term" value="C:cytoplasm"/>
    <property type="evidence" value="ECO:0007669"/>
    <property type="project" value="InterPro"/>
</dbReference>
<dbReference type="InterPro" id="IPR003010">
    <property type="entry name" value="C-N_Hydrolase"/>
</dbReference>
<keyword evidence="4 7" id="KW-0547">Nucleotide-binding</keyword>
<dbReference type="GO" id="GO:0004359">
    <property type="term" value="F:glutaminase activity"/>
    <property type="evidence" value="ECO:0007669"/>
    <property type="project" value="InterPro"/>
</dbReference>
<protein>
    <recommendedName>
        <fullName evidence="7">Glutamine-dependent NAD(+) synthetase</fullName>
        <ecNumber evidence="7">6.3.5.1</ecNumber>
    </recommendedName>
    <alternativeName>
        <fullName evidence="7">NAD(+) synthase [glutamine-hydrolyzing]</fullName>
    </alternativeName>
</protein>
<dbReference type="PANTHER" id="PTHR23090:SF9">
    <property type="entry name" value="GLUTAMINE-DEPENDENT NAD(+) SYNTHETASE"/>
    <property type="match status" value="1"/>
</dbReference>
<dbReference type="CDD" id="cd07570">
    <property type="entry name" value="GAT_Gln-NAD-synth"/>
    <property type="match status" value="1"/>
</dbReference>
<comment type="pathway">
    <text evidence="1 7">Cofactor biosynthesis; NAD(+) biosynthesis; NAD(+) from deamido-NAD(+) (L-Gln route): step 1/1.</text>
</comment>
<dbReference type="UniPathway" id="UPA00253">
    <property type="reaction ID" value="UER00334"/>
</dbReference>
<dbReference type="InterPro" id="IPR014445">
    <property type="entry name" value="Gln-dep_NAD_synthase"/>
</dbReference>
<dbReference type="InterPro" id="IPR003694">
    <property type="entry name" value="NAD_synthase"/>
</dbReference>
<dbReference type="SUPFAM" id="SSF56317">
    <property type="entry name" value="Carbon-nitrogen hydrolase"/>
    <property type="match status" value="1"/>
</dbReference>
<dbReference type="Pfam" id="PF00795">
    <property type="entry name" value="CN_hydrolase"/>
    <property type="match status" value="1"/>
</dbReference>
<evidence type="ECO:0000256" key="1">
    <source>
        <dbReference type="ARBA" id="ARBA00005188"/>
    </source>
</evidence>
<comment type="similarity">
    <text evidence="2 7">In the C-terminal section; belongs to the NAD synthetase family.</text>
</comment>
<dbReference type="PIRSF" id="PIRSF006630">
    <property type="entry name" value="NADS_GAT"/>
    <property type="match status" value="1"/>
</dbReference>
<evidence type="ECO:0000256" key="7">
    <source>
        <dbReference type="PIRNR" id="PIRNR006630"/>
    </source>
</evidence>
<dbReference type="SUPFAM" id="SSF52402">
    <property type="entry name" value="Adenine nucleotide alpha hydrolases-like"/>
    <property type="match status" value="1"/>
</dbReference>
<evidence type="ECO:0000256" key="3">
    <source>
        <dbReference type="ARBA" id="ARBA00022598"/>
    </source>
</evidence>
<keyword evidence="5 7" id="KW-0067">ATP-binding</keyword>
<dbReference type="Proteomes" id="UP000800035">
    <property type="component" value="Unassembled WGS sequence"/>
</dbReference>
<name>A0A6A5TX09_9PLEO</name>
<evidence type="ECO:0000313" key="9">
    <source>
        <dbReference type="EMBL" id="KAF1956968.1"/>
    </source>
</evidence>
<dbReference type="OrthoDB" id="2020662at2759"/>
<dbReference type="PANTHER" id="PTHR23090">
    <property type="entry name" value="NH 3 /GLUTAMINE-DEPENDENT NAD + SYNTHETASE"/>
    <property type="match status" value="1"/>
</dbReference>
<evidence type="ECO:0000256" key="2">
    <source>
        <dbReference type="ARBA" id="ARBA00007145"/>
    </source>
</evidence>
<dbReference type="HAMAP" id="MF_02090">
    <property type="entry name" value="NadE_glutamine_dep"/>
    <property type="match status" value="1"/>
</dbReference>
<dbReference type="CDD" id="cd00553">
    <property type="entry name" value="NAD_synthase"/>
    <property type="match status" value="1"/>
</dbReference>
<keyword evidence="6 7" id="KW-0520">NAD</keyword>
<dbReference type="EC" id="6.3.5.1" evidence="7"/>
<dbReference type="FunFam" id="3.40.50.620:FF:000036">
    <property type="entry name" value="Glutamine-dependent NAD(+) synthetase"/>
    <property type="match status" value="1"/>
</dbReference>
<reference evidence="9" key="1">
    <citation type="journal article" date="2020" name="Stud. Mycol.">
        <title>101 Dothideomycetes genomes: a test case for predicting lifestyles and emergence of pathogens.</title>
        <authorList>
            <person name="Haridas S."/>
            <person name="Albert R."/>
            <person name="Binder M."/>
            <person name="Bloem J."/>
            <person name="Labutti K."/>
            <person name="Salamov A."/>
            <person name="Andreopoulos B."/>
            <person name="Baker S."/>
            <person name="Barry K."/>
            <person name="Bills G."/>
            <person name="Bluhm B."/>
            <person name="Cannon C."/>
            <person name="Castanera R."/>
            <person name="Culley D."/>
            <person name="Daum C."/>
            <person name="Ezra D."/>
            <person name="Gonzalez J."/>
            <person name="Henrissat B."/>
            <person name="Kuo A."/>
            <person name="Liang C."/>
            <person name="Lipzen A."/>
            <person name="Lutzoni F."/>
            <person name="Magnuson J."/>
            <person name="Mondo S."/>
            <person name="Nolan M."/>
            <person name="Ohm R."/>
            <person name="Pangilinan J."/>
            <person name="Park H.-J."/>
            <person name="Ramirez L."/>
            <person name="Alfaro M."/>
            <person name="Sun H."/>
            <person name="Tritt A."/>
            <person name="Yoshinaga Y."/>
            <person name="Zwiers L.-H."/>
            <person name="Turgeon B."/>
            <person name="Goodwin S."/>
            <person name="Spatafora J."/>
            <person name="Crous P."/>
            <person name="Grigoriev I."/>
        </authorList>
    </citation>
    <scope>NUCLEOTIDE SEQUENCE</scope>
    <source>
        <strain evidence="9">CBS 675.92</strain>
    </source>
</reference>
<dbReference type="InterPro" id="IPR022310">
    <property type="entry name" value="NAD/GMP_synthase"/>
</dbReference>
<dbReference type="GO" id="GO:0003952">
    <property type="term" value="F:NAD+ synthase (glutamine-hydrolyzing) activity"/>
    <property type="evidence" value="ECO:0007669"/>
    <property type="project" value="UniProtKB-UniRule"/>
</dbReference>
<gene>
    <name evidence="9" type="ORF">CC80DRAFT_491836</name>
</gene>
<dbReference type="GO" id="GO:0009435">
    <property type="term" value="P:NAD+ biosynthetic process"/>
    <property type="evidence" value="ECO:0007669"/>
    <property type="project" value="UniProtKB-UniRule"/>
</dbReference>
<dbReference type="InterPro" id="IPR014729">
    <property type="entry name" value="Rossmann-like_a/b/a_fold"/>
</dbReference>
<proteinExistence type="inferred from homology"/>
<organism evidence="9 10">
    <name type="scientific">Byssothecium circinans</name>
    <dbReference type="NCBI Taxonomy" id="147558"/>
    <lineage>
        <taxon>Eukaryota</taxon>
        <taxon>Fungi</taxon>
        <taxon>Dikarya</taxon>
        <taxon>Ascomycota</taxon>
        <taxon>Pezizomycotina</taxon>
        <taxon>Dothideomycetes</taxon>
        <taxon>Pleosporomycetidae</taxon>
        <taxon>Pleosporales</taxon>
        <taxon>Massarineae</taxon>
        <taxon>Massarinaceae</taxon>
        <taxon>Byssothecium</taxon>
    </lineage>
</organism>
<dbReference type="AlphaFoldDB" id="A0A6A5TX09"/>
<dbReference type="GO" id="GO:0005524">
    <property type="term" value="F:ATP binding"/>
    <property type="evidence" value="ECO:0007669"/>
    <property type="project" value="UniProtKB-UniRule"/>
</dbReference>
<dbReference type="InterPro" id="IPR036526">
    <property type="entry name" value="C-N_Hydrolase_sf"/>
</dbReference>